<dbReference type="InterPro" id="IPR036388">
    <property type="entry name" value="WH-like_DNA-bd_sf"/>
</dbReference>
<reference evidence="2" key="1">
    <citation type="submission" date="2021-01" db="EMBL/GenBank/DDBJ databases">
        <title>Whole genome shotgun sequence of Planobispora rosea NBRC 15558.</title>
        <authorList>
            <person name="Komaki H."/>
            <person name="Tamura T."/>
        </authorList>
    </citation>
    <scope>NUCLEOTIDE SEQUENCE</scope>
    <source>
        <strain evidence="2">NBRC 15558</strain>
    </source>
</reference>
<dbReference type="SUPFAM" id="SSF46785">
    <property type="entry name" value="Winged helix' DNA-binding domain"/>
    <property type="match status" value="1"/>
</dbReference>
<proteinExistence type="predicted"/>
<comment type="caution">
    <text evidence="2">The sequence shown here is derived from an EMBL/GenBank/DDBJ whole genome shotgun (WGS) entry which is preliminary data.</text>
</comment>
<dbReference type="InterPro" id="IPR036390">
    <property type="entry name" value="WH_DNA-bd_sf"/>
</dbReference>
<sequence>MENGYSLLDSTLYAMVVHLGSHKRRIAAGLERLGLHLGQEIYLAQLWREDGLCQGRLAGCAKVSAANVTQVLRGLERQGLVVRRRDEADGRVQRIWLTDEGRALEGPVTEVWRNAEADWLAGLTPEQREAISRLL</sequence>
<dbReference type="AlphaFoldDB" id="A0A8J3WH53"/>
<evidence type="ECO:0000313" key="2">
    <source>
        <dbReference type="EMBL" id="GIH87496.1"/>
    </source>
</evidence>
<dbReference type="PANTHER" id="PTHR33164">
    <property type="entry name" value="TRANSCRIPTIONAL REGULATOR, MARR FAMILY"/>
    <property type="match status" value="1"/>
</dbReference>
<protein>
    <recommendedName>
        <fullName evidence="1">HTH marR-type domain-containing protein</fullName>
    </recommendedName>
</protein>
<gene>
    <name evidence="2" type="ORF">Pro02_59040</name>
</gene>
<dbReference type="InterPro" id="IPR039422">
    <property type="entry name" value="MarR/SlyA-like"/>
</dbReference>
<dbReference type="PANTHER" id="PTHR33164:SF57">
    <property type="entry name" value="MARR-FAMILY TRANSCRIPTIONAL REGULATOR"/>
    <property type="match status" value="1"/>
</dbReference>
<dbReference type="GO" id="GO:0003700">
    <property type="term" value="F:DNA-binding transcription factor activity"/>
    <property type="evidence" value="ECO:0007669"/>
    <property type="project" value="InterPro"/>
</dbReference>
<accession>A0A8J3WH53</accession>
<dbReference type="Proteomes" id="UP000655044">
    <property type="component" value="Unassembled WGS sequence"/>
</dbReference>
<dbReference type="GO" id="GO:0006950">
    <property type="term" value="P:response to stress"/>
    <property type="evidence" value="ECO:0007669"/>
    <property type="project" value="TreeGrafter"/>
</dbReference>
<dbReference type="Gene3D" id="1.10.10.10">
    <property type="entry name" value="Winged helix-like DNA-binding domain superfamily/Winged helix DNA-binding domain"/>
    <property type="match status" value="1"/>
</dbReference>
<dbReference type="PROSITE" id="PS50995">
    <property type="entry name" value="HTH_MARR_2"/>
    <property type="match status" value="1"/>
</dbReference>
<evidence type="ECO:0000313" key="3">
    <source>
        <dbReference type="Proteomes" id="UP000655044"/>
    </source>
</evidence>
<feature type="domain" description="HTH marR-type" evidence="1">
    <location>
        <begin position="5"/>
        <end position="135"/>
    </location>
</feature>
<dbReference type="SMART" id="SM00347">
    <property type="entry name" value="HTH_MARR"/>
    <property type="match status" value="1"/>
</dbReference>
<dbReference type="Pfam" id="PF01047">
    <property type="entry name" value="MarR"/>
    <property type="match status" value="1"/>
</dbReference>
<name>A0A8J3WH53_PLARO</name>
<evidence type="ECO:0000259" key="1">
    <source>
        <dbReference type="PROSITE" id="PS50995"/>
    </source>
</evidence>
<dbReference type="PRINTS" id="PR00598">
    <property type="entry name" value="HTHMARR"/>
</dbReference>
<keyword evidence="3" id="KW-1185">Reference proteome</keyword>
<organism evidence="2 3">
    <name type="scientific">Planobispora rosea</name>
    <dbReference type="NCBI Taxonomy" id="35762"/>
    <lineage>
        <taxon>Bacteria</taxon>
        <taxon>Bacillati</taxon>
        <taxon>Actinomycetota</taxon>
        <taxon>Actinomycetes</taxon>
        <taxon>Streptosporangiales</taxon>
        <taxon>Streptosporangiaceae</taxon>
        <taxon>Planobispora</taxon>
    </lineage>
</organism>
<dbReference type="InterPro" id="IPR000835">
    <property type="entry name" value="HTH_MarR-typ"/>
</dbReference>
<dbReference type="RefSeq" id="WP_068923917.1">
    <property type="nucleotide sequence ID" value="NZ_BMQP01000041.1"/>
</dbReference>
<dbReference type="EMBL" id="BOOI01000061">
    <property type="protein sequence ID" value="GIH87496.1"/>
    <property type="molecule type" value="Genomic_DNA"/>
</dbReference>
<dbReference type="OrthoDB" id="3177763at2"/>